<protein>
    <recommendedName>
        <fullName evidence="11">Glycerol kinase</fullName>
        <ecNumber evidence="11">2.7.1.30</ecNumber>
    </recommendedName>
    <alternativeName>
        <fullName evidence="11">ATP:glycerol 3-phosphotransferase</fullName>
    </alternativeName>
    <alternativeName>
        <fullName evidence="11">Glycerokinase</fullName>
        <shortName evidence="11">GK</shortName>
    </alternativeName>
</protein>
<proteinExistence type="inferred from homology"/>
<feature type="binding site" evidence="11">
    <location>
        <position position="86"/>
    </location>
    <ligand>
        <name>glycerol</name>
        <dbReference type="ChEBI" id="CHEBI:17754"/>
    </ligand>
</feature>
<feature type="binding site" evidence="11">
    <location>
        <position position="16"/>
    </location>
    <ligand>
        <name>ATP</name>
        <dbReference type="ChEBI" id="CHEBI:30616"/>
    </ligand>
</feature>
<dbReference type="STRING" id="1048340.SAMN05444487_101118"/>
<evidence type="ECO:0000259" key="14">
    <source>
        <dbReference type="Pfam" id="PF02782"/>
    </source>
</evidence>
<dbReference type="RefSeq" id="WP_091734643.1">
    <property type="nucleotide sequence ID" value="NZ_FNNQ01000001.1"/>
</dbReference>
<evidence type="ECO:0000256" key="10">
    <source>
        <dbReference type="ARBA" id="ARBA00063665"/>
    </source>
</evidence>
<keyword evidence="5 11" id="KW-0418">Kinase</keyword>
<keyword evidence="6 11" id="KW-0319">Glycerol metabolism</keyword>
<comment type="similarity">
    <text evidence="2 11 12">Belongs to the FGGY kinase family.</text>
</comment>
<reference evidence="15 16" key="1">
    <citation type="submission" date="2016-10" db="EMBL/GenBank/DDBJ databases">
        <authorList>
            <person name="de Groot N.N."/>
        </authorList>
    </citation>
    <scope>NUCLEOTIDE SEQUENCE [LARGE SCALE GENOMIC DNA]</scope>
    <source>
        <strain evidence="15 16">DSM 45610</strain>
    </source>
</reference>
<feature type="binding site" evidence="11">
    <location>
        <position position="137"/>
    </location>
    <ligand>
        <name>glycerol</name>
        <dbReference type="ChEBI" id="CHEBI:17754"/>
    </ligand>
</feature>
<dbReference type="OrthoDB" id="9805576at2"/>
<feature type="binding site" evidence="11">
    <location>
        <position position="247"/>
    </location>
    <ligand>
        <name>glycerol</name>
        <dbReference type="ChEBI" id="CHEBI:17754"/>
    </ligand>
</feature>
<sequence length="503" mass="55748">MSKDDQFMLAIDQGTTSTRAMIFNRKGESKGVSQQEFTQIFPEPGWVEHDAEEIWQGTLDVMKELFEKGAIQPKHIAGIGITNQRETAVVWDKNTGKPIYNAIVWQSRQTADICEELKEKGLESTFRSKTGLVVDAYFSGTKVKWILDKVEGSREKAERGELLFGTIDTWLIWKLTGGAVHVTDYTNASRTLMYNIHDLDWDEELLKHLDVPRAMLPEVVPSSKVYGNTTKDVFFGLEVPIAGAAGDQQAALFGQACFDKGMAKNTYGTGCFMLMNTGERAIPSSNGLLTTIAWGVDGKVEYALEGSIFIAGAAIQWLRDGLEILEKAADSEGMARNLSSNEGVYFVPAFVGLGAPYWDQEARGAIFGLTRGTSRDHLARAALESLAYQTRDVLTAMEQDASIHLTQLNVDGGAALNSFLMQFQSDILQANVERPKVNETTALGAAYLAGLAVGYWNNKEEIRENWAIDAKFKPEMKEEEREALYKGWKDAVSRTMSRSEVTI</sequence>
<evidence type="ECO:0000256" key="8">
    <source>
        <dbReference type="ARBA" id="ARBA00052101"/>
    </source>
</evidence>
<dbReference type="Proteomes" id="UP000198534">
    <property type="component" value="Unassembled WGS sequence"/>
</dbReference>
<organism evidence="15 16">
    <name type="scientific">Marininema mesophilum</name>
    <dbReference type="NCBI Taxonomy" id="1048340"/>
    <lineage>
        <taxon>Bacteria</taxon>
        <taxon>Bacillati</taxon>
        <taxon>Bacillota</taxon>
        <taxon>Bacilli</taxon>
        <taxon>Bacillales</taxon>
        <taxon>Thermoactinomycetaceae</taxon>
        <taxon>Marininema</taxon>
    </lineage>
</organism>
<dbReference type="FunFam" id="3.30.420.40:FF:000008">
    <property type="entry name" value="Glycerol kinase"/>
    <property type="match status" value="1"/>
</dbReference>
<evidence type="ECO:0000313" key="16">
    <source>
        <dbReference type="Proteomes" id="UP000198534"/>
    </source>
</evidence>
<keyword evidence="3 11" id="KW-0808">Transferase</keyword>
<dbReference type="EMBL" id="FNNQ01000001">
    <property type="protein sequence ID" value="SDW02590.1"/>
    <property type="molecule type" value="Genomic_DNA"/>
</dbReference>
<feature type="domain" description="Carbohydrate kinase FGGY C-terminal" evidence="14">
    <location>
        <begin position="264"/>
        <end position="452"/>
    </location>
</feature>
<dbReference type="GO" id="GO:0005829">
    <property type="term" value="C:cytosol"/>
    <property type="evidence" value="ECO:0007669"/>
    <property type="project" value="TreeGrafter"/>
</dbReference>
<feature type="domain" description="Carbohydrate kinase FGGY N-terminal" evidence="13">
    <location>
        <begin position="8"/>
        <end position="254"/>
    </location>
</feature>
<dbReference type="CDD" id="cd07786">
    <property type="entry name" value="FGGY_EcGK_like"/>
    <property type="match status" value="1"/>
</dbReference>
<dbReference type="InterPro" id="IPR005999">
    <property type="entry name" value="Glycerol_kin"/>
</dbReference>
<dbReference type="Gene3D" id="3.30.420.40">
    <property type="match status" value="2"/>
</dbReference>
<dbReference type="PIRSF" id="PIRSF000538">
    <property type="entry name" value="GlpK"/>
    <property type="match status" value="1"/>
</dbReference>
<evidence type="ECO:0000256" key="5">
    <source>
        <dbReference type="ARBA" id="ARBA00022777"/>
    </source>
</evidence>
<evidence type="ECO:0000256" key="1">
    <source>
        <dbReference type="ARBA" id="ARBA00005190"/>
    </source>
</evidence>
<comment type="catalytic activity">
    <reaction evidence="8 11">
        <text>glycerol + ATP = sn-glycerol 3-phosphate + ADP + H(+)</text>
        <dbReference type="Rhea" id="RHEA:21644"/>
        <dbReference type="ChEBI" id="CHEBI:15378"/>
        <dbReference type="ChEBI" id="CHEBI:17754"/>
        <dbReference type="ChEBI" id="CHEBI:30616"/>
        <dbReference type="ChEBI" id="CHEBI:57597"/>
        <dbReference type="ChEBI" id="CHEBI:456216"/>
        <dbReference type="EC" id="2.7.1.30"/>
    </reaction>
</comment>
<feature type="binding site" evidence="11">
    <location>
        <position position="312"/>
    </location>
    <ligand>
        <name>ATP</name>
        <dbReference type="ChEBI" id="CHEBI:30616"/>
    </ligand>
</feature>
<feature type="binding site" evidence="11">
    <location>
        <position position="413"/>
    </location>
    <ligand>
        <name>ATP</name>
        <dbReference type="ChEBI" id="CHEBI:30616"/>
    </ligand>
</feature>
<dbReference type="NCBIfam" id="NF000756">
    <property type="entry name" value="PRK00047.1"/>
    <property type="match status" value="1"/>
</dbReference>
<feature type="binding site" evidence="11">
    <location>
        <position position="269"/>
    </location>
    <ligand>
        <name>ATP</name>
        <dbReference type="ChEBI" id="CHEBI:30616"/>
    </ligand>
</feature>
<dbReference type="InterPro" id="IPR018483">
    <property type="entry name" value="Carb_kinase_FGGY_CS"/>
</dbReference>
<feature type="binding site" evidence="11">
    <location>
        <position position="247"/>
    </location>
    <ligand>
        <name>sn-glycerol 3-phosphate</name>
        <dbReference type="ChEBI" id="CHEBI:57597"/>
    </ligand>
</feature>
<comment type="activity regulation">
    <text evidence="11">Activated by phosphorylation and inhibited by fructose 1,6-bisphosphate (FBP).</text>
</comment>
<dbReference type="UniPathway" id="UPA00618">
    <property type="reaction ID" value="UER00672"/>
</dbReference>
<evidence type="ECO:0000259" key="13">
    <source>
        <dbReference type="Pfam" id="PF00370"/>
    </source>
</evidence>
<feature type="binding site" evidence="11">
    <location>
        <position position="15"/>
    </location>
    <ligand>
        <name>ATP</name>
        <dbReference type="ChEBI" id="CHEBI:30616"/>
    </ligand>
</feature>
<evidence type="ECO:0000256" key="12">
    <source>
        <dbReference type="RuleBase" id="RU003733"/>
    </source>
</evidence>
<keyword evidence="4 11" id="KW-0547">Nucleotide-binding</keyword>
<dbReference type="SUPFAM" id="SSF53067">
    <property type="entry name" value="Actin-like ATPase domain"/>
    <property type="match status" value="2"/>
</dbReference>
<feature type="binding site" evidence="11">
    <location>
        <position position="15"/>
    </location>
    <ligand>
        <name>ADP</name>
        <dbReference type="ChEBI" id="CHEBI:456216"/>
    </ligand>
</feature>
<feature type="binding site" evidence="11">
    <location>
        <position position="269"/>
    </location>
    <ligand>
        <name>ADP</name>
        <dbReference type="ChEBI" id="CHEBI:456216"/>
    </ligand>
</feature>
<comment type="pathway">
    <text evidence="1 11">Polyol metabolism; glycerol degradation via glycerol kinase pathway; sn-glycerol 3-phosphate from glycerol: step 1/1.</text>
</comment>
<dbReference type="Pfam" id="PF00370">
    <property type="entry name" value="FGGY_N"/>
    <property type="match status" value="1"/>
</dbReference>
<dbReference type="PANTHER" id="PTHR10196:SF69">
    <property type="entry name" value="GLYCEROL KINASE"/>
    <property type="match status" value="1"/>
</dbReference>
<dbReference type="NCBIfam" id="TIGR01311">
    <property type="entry name" value="glycerol_kin"/>
    <property type="match status" value="1"/>
</dbReference>
<feature type="binding site" evidence="11">
    <location>
        <position position="413"/>
    </location>
    <ligand>
        <name>ADP</name>
        <dbReference type="ChEBI" id="CHEBI:456216"/>
    </ligand>
</feature>
<accession>A0A1H2Q6F7</accession>
<feature type="binding site" evidence="11">
    <location>
        <position position="85"/>
    </location>
    <ligand>
        <name>sn-glycerol 3-phosphate</name>
        <dbReference type="ChEBI" id="CHEBI:57597"/>
    </ligand>
</feature>
<feature type="binding site" evidence="11">
    <location>
        <position position="15"/>
    </location>
    <ligand>
        <name>sn-glycerol 3-phosphate</name>
        <dbReference type="ChEBI" id="CHEBI:57597"/>
    </ligand>
</feature>
<dbReference type="InterPro" id="IPR018484">
    <property type="entry name" value="FGGY_N"/>
</dbReference>
<dbReference type="InterPro" id="IPR018485">
    <property type="entry name" value="FGGY_C"/>
</dbReference>
<dbReference type="HAMAP" id="MF_00186">
    <property type="entry name" value="Glycerol_kin"/>
    <property type="match status" value="1"/>
</dbReference>
<dbReference type="GO" id="GO:0004370">
    <property type="term" value="F:glycerol kinase activity"/>
    <property type="evidence" value="ECO:0007669"/>
    <property type="project" value="UniProtKB-UniRule"/>
</dbReference>
<evidence type="ECO:0000256" key="6">
    <source>
        <dbReference type="ARBA" id="ARBA00022798"/>
    </source>
</evidence>
<dbReference type="GO" id="GO:0006072">
    <property type="term" value="P:glycerol-3-phosphate metabolic process"/>
    <property type="evidence" value="ECO:0007669"/>
    <property type="project" value="InterPro"/>
</dbReference>
<dbReference type="GO" id="GO:0019563">
    <property type="term" value="P:glycerol catabolic process"/>
    <property type="evidence" value="ECO:0007669"/>
    <property type="project" value="UniProtKB-UniRule"/>
</dbReference>
<evidence type="ECO:0000256" key="2">
    <source>
        <dbReference type="ARBA" id="ARBA00009156"/>
    </source>
</evidence>
<keyword evidence="7 11" id="KW-0067">ATP-binding</keyword>
<feature type="binding site" evidence="11">
    <location>
        <position position="248"/>
    </location>
    <ligand>
        <name>glycerol</name>
        <dbReference type="ChEBI" id="CHEBI:17754"/>
    </ligand>
</feature>
<evidence type="ECO:0000256" key="9">
    <source>
        <dbReference type="ARBA" id="ARBA00054633"/>
    </source>
</evidence>
<evidence type="ECO:0000256" key="4">
    <source>
        <dbReference type="ARBA" id="ARBA00022741"/>
    </source>
</evidence>
<feature type="binding site" evidence="11">
    <location>
        <position position="417"/>
    </location>
    <ligand>
        <name>ADP</name>
        <dbReference type="ChEBI" id="CHEBI:456216"/>
    </ligand>
</feature>
<dbReference type="InterPro" id="IPR000577">
    <property type="entry name" value="Carb_kinase_FGGY"/>
</dbReference>
<feature type="binding site" evidence="11">
    <location>
        <position position="312"/>
    </location>
    <ligand>
        <name>ADP</name>
        <dbReference type="ChEBI" id="CHEBI:456216"/>
    </ligand>
</feature>
<feature type="binding site" evidence="11">
    <location>
        <position position="86"/>
    </location>
    <ligand>
        <name>sn-glycerol 3-phosphate</name>
        <dbReference type="ChEBI" id="CHEBI:57597"/>
    </ligand>
</feature>
<comment type="subunit">
    <text evidence="10 11">Homotetramer and homodimer (in equilibrium).</text>
</comment>
<dbReference type="Pfam" id="PF02782">
    <property type="entry name" value="FGGY_C"/>
    <property type="match status" value="1"/>
</dbReference>
<dbReference type="AlphaFoldDB" id="A0A1H2Q6F7"/>
<comment type="function">
    <text evidence="9 11">Key enzyme in the regulation of glycerol uptake and metabolism. Catalyzes the phosphorylation of glycerol to yield sn-glycerol 3-phosphate.</text>
</comment>
<feature type="binding site" evidence="11">
    <location>
        <position position="316"/>
    </location>
    <ligand>
        <name>ATP</name>
        <dbReference type="ChEBI" id="CHEBI:30616"/>
    </ligand>
</feature>
<feature type="binding site" evidence="11">
    <location>
        <position position="85"/>
    </location>
    <ligand>
        <name>glycerol</name>
        <dbReference type="ChEBI" id="CHEBI:17754"/>
    </ligand>
</feature>
<dbReference type="InterPro" id="IPR043129">
    <property type="entry name" value="ATPase_NBD"/>
</dbReference>
<comment type="caution">
    <text evidence="11">Lacks conserved residue(s) required for the propagation of feature annotation.</text>
</comment>
<evidence type="ECO:0000313" key="15">
    <source>
        <dbReference type="EMBL" id="SDW02590.1"/>
    </source>
</evidence>
<evidence type="ECO:0000256" key="3">
    <source>
        <dbReference type="ARBA" id="ARBA00022679"/>
    </source>
</evidence>
<gene>
    <name evidence="11" type="primary">glpK</name>
    <name evidence="15" type="ORF">SAMN05444487_101118</name>
</gene>
<evidence type="ECO:0000256" key="11">
    <source>
        <dbReference type="HAMAP-Rule" id="MF_00186"/>
    </source>
</evidence>
<dbReference type="EC" id="2.7.1.30" evidence="11"/>
<evidence type="ECO:0000256" key="7">
    <source>
        <dbReference type="ARBA" id="ARBA00022840"/>
    </source>
</evidence>
<keyword evidence="16" id="KW-1185">Reference proteome</keyword>
<feature type="binding site" evidence="11">
    <location>
        <position position="17"/>
    </location>
    <ligand>
        <name>ATP</name>
        <dbReference type="ChEBI" id="CHEBI:30616"/>
    </ligand>
</feature>
<dbReference type="PROSITE" id="PS00445">
    <property type="entry name" value="FGGY_KINASES_2"/>
    <property type="match status" value="1"/>
</dbReference>
<feature type="binding site" evidence="11">
    <location>
        <position position="19"/>
    </location>
    <ligand>
        <name>ADP</name>
        <dbReference type="ChEBI" id="CHEBI:456216"/>
    </ligand>
</feature>
<name>A0A1H2Q6F7_9BACL</name>
<dbReference type="FunFam" id="3.30.420.40:FF:000007">
    <property type="entry name" value="Glycerol kinase"/>
    <property type="match status" value="1"/>
</dbReference>
<dbReference type="GO" id="GO:0005524">
    <property type="term" value="F:ATP binding"/>
    <property type="evidence" value="ECO:0007669"/>
    <property type="project" value="UniProtKB-UniRule"/>
</dbReference>
<feature type="binding site" evidence="11">
    <location>
        <position position="137"/>
    </location>
    <ligand>
        <name>sn-glycerol 3-phosphate</name>
        <dbReference type="ChEBI" id="CHEBI:57597"/>
    </ligand>
</feature>
<dbReference type="PANTHER" id="PTHR10196">
    <property type="entry name" value="SUGAR KINASE"/>
    <property type="match status" value="1"/>
</dbReference>